<comment type="pathway">
    <text evidence="1">One-carbon metabolism; methanogenesis from CO(2); 5,10-methenyl-5,6,7,8-tetrahydromethanopterin from CO(2): step 1/3.</text>
</comment>
<comment type="catalytic activity">
    <reaction evidence="3">
        <text>N-formylmethanofuran + 2 oxidized [2Fe-2S]-[ferredoxin] + H2O = methanofuran + 2 reduced [2Fe-2S]-[ferredoxin] + CO2 + H(+)</text>
        <dbReference type="Rhea" id="RHEA:19841"/>
        <dbReference type="Rhea" id="RHEA-COMP:10000"/>
        <dbReference type="Rhea" id="RHEA-COMP:10001"/>
        <dbReference type="ChEBI" id="CHEBI:15377"/>
        <dbReference type="ChEBI" id="CHEBI:15378"/>
        <dbReference type="ChEBI" id="CHEBI:16526"/>
        <dbReference type="ChEBI" id="CHEBI:33737"/>
        <dbReference type="ChEBI" id="CHEBI:33738"/>
        <dbReference type="ChEBI" id="CHEBI:57727"/>
        <dbReference type="ChEBI" id="CHEBI:58151"/>
        <dbReference type="EC" id="1.2.7.12"/>
    </reaction>
</comment>
<evidence type="ECO:0000313" key="5">
    <source>
        <dbReference type="Proteomes" id="UP000185779"/>
    </source>
</evidence>
<dbReference type="CDD" id="cd00980">
    <property type="entry name" value="FwdC/FmdC"/>
    <property type="match status" value="1"/>
</dbReference>
<dbReference type="PANTHER" id="PTHR39673">
    <property type="entry name" value="TUNGSTEN FORMYLMETHANOFURAN DEHYDROGENASE, SUBUNIT C (FWDC)"/>
    <property type="match status" value="1"/>
</dbReference>
<dbReference type="AlphaFoldDB" id="A0A1F2P5Q0"/>
<dbReference type="EC" id="1.2.7.12" evidence="2"/>
<evidence type="ECO:0000313" key="4">
    <source>
        <dbReference type="EMBL" id="OFV66475.1"/>
    </source>
</evidence>
<proteinExistence type="predicted"/>
<evidence type="ECO:0000256" key="3">
    <source>
        <dbReference type="ARBA" id="ARBA00048228"/>
    </source>
</evidence>
<dbReference type="STRING" id="1839936.SBU_000442"/>
<dbReference type="GO" id="GO:0018493">
    <property type="term" value="F:formylmethanofuran dehydrogenase activity"/>
    <property type="evidence" value="ECO:0007669"/>
    <property type="project" value="UniProtKB-EC"/>
</dbReference>
<protein>
    <recommendedName>
        <fullName evidence="2">formylmethanofuran dehydrogenase</fullName>
        <ecNumber evidence="2">1.2.7.12</ecNumber>
    </recommendedName>
</protein>
<dbReference type="Proteomes" id="UP000185779">
    <property type="component" value="Unassembled WGS sequence"/>
</dbReference>
<reference evidence="4" key="1">
    <citation type="submission" date="2016-05" db="EMBL/GenBank/DDBJ databases">
        <title>Microbial consortia oxidize butane by reversing methanogenesis.</title>
        <authorList>
            <person name="Laso-Perez R."/>
            <person name="Richter M."/>
            <person name="Wegener G."/>
            <person name="Musat F."/>
        </authorList>
    </citation>
    <scope>NUCLEOTIDE SEQUENCE [LARGE SCALE GENOMIC DNA]</scope>
    <source>
        <strain evidence="4">BOX1</strain>
    </source>
</reference>
<organism evidence="4 5">
    <name type="scientific">Candidatus Syntropharchaeum butanivorans</name>
    <dbReference type="NCBI Taxonomy" id="1839936"/>
    <lineage>
        <taxon>Archaea</taxon>
        <taxon>Methanobacteriati</taxon>
        <taxon>Methanobacteriota</taxon>
        <taxon>Stenosarchaea group</taxon>
        <taxon>Methanomicrobia</taxon>
        <taxon>Methanosarcinales</taxon>
        <taxon>ANME-2 cluster</taxon>
        <taxon>Candidatus Syntropharchaeum</taxon>
    </lineage>
</organism>
<dbReference type="GO" id="GO:0046914">
    <property type="term" value="F:transition metal ion binding"/>
    <property type="evidence" value="ECO:0007669"/>
    <property type="project" value="InterPro"/>
</dbReference>
<name>A0A1F2P5Q0_9EURY</name>
<dbReference type="InterPro" id="IPR017550">
    <property type="entry name" value="Formylmethanofuran_DH_suC"/>
</dbReference>
<dbReference type="UniPathway" id="UPA00640">
    <property type="reaction ID" value="UER00692"/>
</dbReference>
<dbReference type="PANTHER" id="PTHR39673:SF5">
    <property type="entry name" value="TUNGSTEN-CONTAINING FORMYLMETHANOFURAN DEHYDROGENASE 2 SUBUNIT C"/>
    <property type="match status" value="1"/>
</dbReference>
<gene>
    <name evidence="4" type="ORF">SBU_000442</name>
</gene>
<dbReference type="NCBIfam" id="TIGR03122">
    <property type="entry name" value="one_C_dehyd_C"/>
    <property type="match status" value="1"/>
</dbReference>
<evidence type="ECO:0000256" key="2">
    <source>
        <dbReference type="ARBA" id="ARBA00012692"/>
    </source>
</evidence>
<keyword evidence="5" id="KW-1185">Reference proteome</keyword>
<accession>A0A1F2P5Q0</accession>
<dbReference type="EMBL" id="LYOR01000002">
    <property type="protein sequence ID" value="OFV66475.1"/>
    <property type="molecule type" value="Genomic_DNA"/>
</dbReference>
<dbReference type="Gene3D" id="2.160.20.60">
    <property type="entry name" value="Glutamate synthase, alpha subunit, C-terminal domain"/>
    <property type="match status" value="1"/>
</dbReference>
<evidence type="ECO:0000256" key="1">
    <source>
        <dbReference type="ARBA" id="ARBA00004830"/>
    </source>
</evidence>
<comment type="caution">
    <text evidence="4">The sequence shown here is derived from an EMBL/GenBank/DDBJ whole genome shotgun (WGS) entry which is preliminary data.</text>
</comment>
<sequence>MDMAKITLTMRSSITVPLEAEVITPDGLAGKSEEEIKSLTVYHGNREMKLGDFFDVSVEGSGDPASTEIIMKGDLTRVKRIGEGMTAGSIVIEGSCDMHCGALMRGGKITVKGDADAWAGREMRGGELVIEGNAGNYLGAGYRGEMTGMRGGKITVEGDAGDYIGEHMAGGEILVKGNVGILPGLSMTGGRIIIEGSATMPGGEMTKGEIIVKGEVYDMLPGFRFEGEEEIEGKRFRKHTGDLAVRGVGKGVLLLG</sequence>
<dbReference type="GO" id="GO:0019386">
    <property type="term" value="P:methanogenesis, from carbon dioxide"/>
    <property type="evidence" value="ECO:0007669"/>
    <property type="project" value="UniProtKB-UniPathway"/>
</dbReference>
<dbReference type="InterPro" id="IPR036485">
    <property type="entry name" value="Glu_synth_asu_C_sf"/>
</dbReference>
<dbReference type="SUPFAM" id="SSF69336">
    <property type="entry name" value="Alpha subunit of glutamate synthase, C-terminal domain"/>
    <property type="match status" value="1"/>
</dbReference>